<evidence type="ECO:0000256" key="1">
    <source>
        <dbReference type="SAM" id="MobiDB-lite"/>
    </source>
</evidence>
<dbReference type="InterPro" id="IPR009084">
    <property type="entry name" value="B_transpositn_C"/>
</dbReference>
<dbReference type="SUPFAM" id="SSF52540">
    <property type="entry name" value="P-loop containing nucleoside triphosphate hydrolases"/>
    <property type="match status" value="1"/>
</dbReference>
<keyword evidence="5" id="KW-1185">Reference proteome</keyword>
<reference evidence="4 5" key="2">
    <citation type="submission" date="2012-06" db="EMBL/GenBank/DDBJ databases">
        <authorList>
            <person name="Fiebig A."/>
        </authorList>
    </citation>
    <scope>NUCLEOTIDE SEQUENCE [LARGE SCALE GENOMIC DNA]</scope>
    <source>
        <strain evidence="4 5">DFL-43</strain>
    </source>
</reference>
<dbReference type="Pfam" id="PF13401">
    <property type="entry name" value="AAA_22"/>
    <property type="match status" value="1"/>
</dbReference>
<feature type="region of interest" description="Disordered" evidence="1">
    <location>
        <begin position="1"/>
        <end position="23"/>
    </location>
</feature>
<dbReference type="SUPFAM" id="SSF47681">
    <property type="entry name" value="C-terminal domain of B transposition protein"/>
    <property type="match status" value="1"/>
</dbReference>
<feature type="domain" description="B transposition protein C-terminal" evidence="2">
    <location>
        <begin position="272"/>
        <end position="346"/>
    </location>
</feature>
<dbReference type="AlphaFoldDB" id="A9D2U3"/>
<evidence type="ECO:0000259" key="2">
    <source>
        <dbReference type="Pfam" id="PF09077"/>
    </source>
</evidence>
<dbReference type="Gene3D" id="3.40.50.300">
    <property type="entry name" value="P-loop containing nucleotide triphosphate hydrolases"/>
    <property type="match status" value="1"/>
</dbReference>
<proteinExistence type="predicted"/>
<feature type="compositionally biased region" description="Polar residues" evidence="1">
    <location>
        <begin position="1"/>
        <end position="21"/>
    </location>
</feature>
<dbReference type="PANTHER" id="PTHR35894">
    <property type="entry name" value="GENERAL SECRETION PATHWAY PROTEIN A-RELATED"/>
    <property type="match status" value="1"/>
</dbReference>
<dbReference type="GO" id="GO:0016887">
    <property type="term" value="F:ATP hydrolysis activity"/>
    <property type="evidence" value="ECO:0007669"/>
    <property type="project" value="InterPro"/>
</dbReference>
<dbReference type="OrthoDB" id="8456465at2"/>
<dbReference type="GO" id="GO:0006313">
    <property type="term" value="P:DNA transposition"/>
    <property type="evidence" value="ECO:0007669"/>
    <property type="project" value="InterPro"/>
</dbReference>
<dbReference type="PANTHER" id="PTHR35894:SF5">
    <property type="entry name" value="MU-LIKE PROPHAGE FLUMU DNA TRANSPOSITION PROTEIN B"/>
    <property type="match status" value="1"/>
</dbReference>
<gene>
    <name evidence="4" type="ORF">HPDFL43_14792</name>
</gene>
<evidence type="ECO:0000259" key="3">
    <source>
        <dbReference type="Pfam" id="PF13401"/>
    </source>
</evidence>
<dbReference type="Gene3D" id="1.10.260.40">
    <property type="entry name" value="lambda repressor-like DNA-binding domains"/>
    <property type="match status" value="1"/>
</dbReference>
<feature type="domain" description="ORC1/DEAH AAA+ ATPase" evidence="3">
    <location>
        <begin position="142"/>
        <end position="257"/>
    </location>
</feature>
<dbReference type="Proteomes" id="UP000004291">
    <property type="component" value="Chromosome"/>
</dbReference>
<dbReference type="RefSeq" id="WP_007198717.1">
    <property type="nucleotide sequence ID" value="NZ_CM002917.1"/>
</dbReference>
<dbReference type="InterPro" id="IPR049945">
    <property type="entry name" value="AAA_22"/>
</dbReference>
<accession>A9D2U3</accession>
<dbReference type="Gene3D" id="1.10.1180.10">
    <property type="entry name" value="B transposition protein, C-terminal domain"/>
    <property type="match status" value="1"/>
</dbReference>
<dbReference type="InterPro" id="IPR027417">
    <property type="entry name" value="P-loop_NTPase"/>
</dbReference>
<name>A9D2U3_HOEPD</name>
<dbReference type="GO" id="GO:0003677">
    <property type="term" value="F:DNA binding"/>
    <property type="evidence" value="ECO:0007669"/>
    <property type="project" value="InterPro"/>
</dbReference>
<comment type="caution">
    <text evidence="4">The sequence shown here is derived from an EMBL/GenBank/DDBJ whole genome shotgun (WGS) entry which is preliminary data.</text>
</comment>
<protein>
    <submittedName>
        <fullName evidence="4">Putative ATPase, putative transposase</fullName>
    </submittedName>
</protein>
<dbReference type="STRING" id="411684.HPDFL43_14792"/>
<dbReference type="InterPro" id="IPR010982">
    <property type="entry name" value="Lambda_DNA-bd_dom_sf"/>
</dbReference>
<evidence type="ECO:0000313" key="5">
    <source>
        <dbReference type="Proteomes" id="UP000004291"/>
    </source>
</evidence>
<dbReference type="eggNOG" id="COG2842">
    <property type="taxonomic scope" value="Bacteria"/>
</dbReference>
<reference evidence="4 5" key="1">
    <citation type="submission" date="2007-10" db="EMBL/GenBank/DDBJ databases">
        <authorList>
            <person name="Wagner-Dobler I."/>
            <person name="Ferriera S."/>
            <person name="Johnson J."/>
            <person name="Kravitz S."/>
            <person name="Beeson K."/>
            <person name="Sutton G."/>
            <person name="Rogers Y.-H."/>
            <person name="Friedman R."/>
            <person name="Frazier M."/>
            <person name="Venter J.C."/>
        </authorList>
    </citation>
    <scope>NUCLEOTIDE SEQUENCE [LARGE SCALE GENOMIC DNA]</scope>
    <source>
        <strain evidence="4 5">DFL-43</strain>
    </source>
</reference>
<dbReference type="HOGENOM" id="CLU_056183_0_0_5"/>
<dbReference type="InterPro" id="IPR036733">
    <property type="entry name" value="B_transposit_C_sf"/>
</dbReference>
<dbReference type="EMBL" id="ABIA03000004">
    <property type="protein sequence ID" value="EDQ34274.1"/>
    <property type="molecule type" value="Genomic_DNA"/>
</dbReference>
<organism evidence="4 5">
    <name type="scientific">Hoeflea phototrophica (strain DSM 17068 / NCIMB 14078 / DFL-43)</name>
    <dbReference type="NCBI Taxonomy" id="411684"/>
    <lineage>
        <taxon>Bacteria</taxon>
        <taxon>Pseudomonadati</taxon>
        <taxon>Pseudomonadota</taxon>
        <taxon>Alphaproteobacteria</taxon>
        <taxon>Hyphomicrobiales</taxon>
        <taxon>Rhizobiaceae</taxon>
        <taxon>Hoeflea</taxon>
    </lineage>
</organism>
<evidence type="ECO:0000313" key="4">
    <source>
        <dbReference type="EMBL" id="EDQ34274.1"/>
    </source>
</evidence>
<dbReference type="Pfam" id="PF09077">
    <property type="entry name" value="Phage-MuB_C"/>
    <property type="match status" value="1"/>
</dbReference>
<sequence length="353" mass="38044">MNDTAATSPTQSGAYSNSPNSGWALPTIQPDISGIRPGRSEADLKIWNILVTQVARIGEMNGWSKSDVAGRIDMPTATFSQWFSGKYDGRLDTQNEKVERWIAAVEEMAGVSATVPASPGFIRTRTAGEITDTLVFAQMMPDFVTITAAAGTGKTVACRQFSITRPNVFMVTMSPHTKTVHGMLVELATALDVTQHNPAKLVRAVGRRLLNTGGGSLLIVDEAQNLVDSAVDQLRHFVDIYSCGVALVGNEEIYSRFSRHTDGPSYAQIKRRIGKRVRLAKPRAEDINALLDAWAITDPDTRKVLTGIGMKDGALGQIDKTLKLASMTAAANGKPVDAAAVRAAWSNRDVEGM</sequence>
<dbReference type="InterPro" id="IPR052026">
    <property type="entry name" value="ExeA_AAA_ATPase_DNA-bind"/>
</dbReference>